<dbReference type="AlphaFoldDB" id="A0A388KIG3"/>
<sequence>MKPEPMPRSGRRRLCIHARGCITLSTPVAKSNLRPVRSTPLKSSVTSVDLKRVADMHRLEVETIQEIHIREFNARREAEQELDKAKERIAQLERDRIEKDKATRTPCSNLRGKMDEAATAKGKEKVSCGKGSSKDAEMKATFVREARKDLRGLTKDALITICEKEGVKYAGVKQTVHDIIASRVSKAFPPKDSVVDVSEDLVDTVNGKDSGGDSAAS</sequence>
<dbReference type="EMBL" id="BFEA01000121">
    <property type="protein sequence ID" value="GBG69840.1"/>
    <property type="molecule type" value="Genomic_DNA"/>
</dbReference>
<accession>A0A388KIG3</accession>
<proteinExistence type="predicted"/>
<reference evidence="2 3" key="1">
    <citation type="journal article" date="2018" name="Cell">
        <title>The Chara Genome: Secondary Complexity and Implications for Plant Terrestrialization.</title>
        <authorList>
            <person name="Nishiyama T."/>
            <person name="Sakayama H."/>
            <person name="Vries J.D."/>
            <person name="Buschmann H."/>
            <person name="Saint-Marcoux D."/>
            <person name="Ullrich K.K."/>
            <person name="Haas F.B."/>
            <person name="Vanderstraeten L."/>
            <person name="Becker D."/>
            <person name="Lang D."/>
            <person name="Vosolsobe S."/>
            <person name="Rombauts S."/>
            <person name="Wilhelmsson P.K.I."/>
            <person name="Janitza P."/>
            <person name="Kern R."/>
            <person name="Heyl A."/>
            <person name="Rumpler F."/>
            <person name="Villalobos L.I.A.C."/>
            <person name="Clay J.M."/>
            <person name="Skokan R."/>
            <person name="Toyoda A."/>
            <person name="Suzuki Y."/>
            <person name="Kagoshima H."/>
            <person name="Schijlen E."/>
            <person name="Tajeshwar N."/>
            <person name="Catarino B."/>
            <person name="Hetherington A.J."/>
            <person name="Saltykova A."/>
            <person name="Bonnot C."/>
            <person name="Breuninger H."/>
            <person name="Symeonidi A."/>
            <person name="Radhakrishnan G.V."/>
            <person name="Van Nieuwerburgh F."/>
            <person name="Deforce D."/>
            <person name="Chang C."/>
            <person name="Karol K.G."/>
            <person name="Hedrich R."/>
            <person name="Ulvskov P."/>
            <person name="Glockner G."/>
            <person name="Delwiche C.F."/>
            <person name="Petrasek J."/>
            <person name="Van de Peer Y."/>
            <person name="Friml J."/>
            <person name="Beilby M."/>
            <person name="Dolan L."/>
            <person name="Kohara Y."/>
            <person name="Sugano S."/>
            <person name="Fujiyama A."/>
            <person name="Delaux P.-M."/>
            <person name="Quint M."/>
            <person name="TheiBen G."/>
            <person name="Hagemann M."/>
            <person name="Harholt J."/>
            <person name="Dunand C."/>
            <person name="Zachgo S."/>
            <person name="Langdale J."/>
            <person name="Maumus F."/>
            <person name="Straeten D.V.D."/>
            <person name="Gould S.B."/>
            <person name="Rensing S.A."/>
        </authorList>
    </citation>
    <scope>NUCLEOTIDE SEQUENCE [LARGE SCALE GENOMIC DNA]</scope>
    <source>
        <strain evidence="2 3">S276</strain>
    </source>
</reference>
<dbReference type="Proteomes" id="UP000265515">
    <property type="component" value="Unassembled WGS sequence"/>
</dbReference>
<feature type="coiled-coil region" evidence="1">
    <location>
        <begin position="68"/>
        <end position="102"/>
    </location>
</feature>
<gene>
    <name evidence="2" type="ORF">CBR_g4668</name>
</gene>
<evidence type="ECO:0000256" key="1">
    <source>
        <dbReference type="SAM" id="Coils"/>
    </source>
</evidence>
<evidence type="ECO:0000313" key="2">
    <source>
        <dbReference type="EMBL" id="GBG69840.1"/>
    </source>
</evidence>
<name>A0A388KIG3_CHABU</name>
<dbReference type="Gramene" id="GBG69840">
    <property type="protein sequence ID" value="GBG69840"/>
    <property type="gene ID" value="CBR_g4668"/>
</dbReference>
<keyword evidence="1" id="KW-0175">Coiled coil</keyword>
<evidence type="ECO:0000313" key="3">
    <source>
        <dbReference type="Proteomes" id="UP000265515"/>
    </source>
</evidence>
<keyword evidence="3" id="KW-1185">Reference proteome</keyword>
<protein>
    <submittedName>
        <fullName evidence="2">Uncharacterized protein</fullName>
    </submittedName>
</protein>
<comment type="caution">
    <text evidence="2">The sequence shown here is derived from an EMBL/GenBank/DDBJ whole genome shotgun (WGS) entry which is preliminary data.</text>
</comment>
<organism evidence="2 3">
    <name type="scientific">Chara braunii</name>
    <name type="common">Braun's stonewort</name>
    <dbReference type="NCBI Taxonomy" id="69332"/>
    <lineage>
        <taxon>Eukaryota</taxon>
        <taxon>Viridiplantae</taxon>
        <taxon>Streptophyta</taxon>
        <taxon>Charophyceae</taxon>
        <taxon>Charales</taxon>
        <taxon>Characeae</taxon>
        <taxon>Chara</taxon>
    </lineage>
</organism>